<dbReference type="InterPro" id="IPR036291">
    <property type="entry name" value="NAD(P)-bd_dom_sf"/>
</dbReference>
<keyword evidence="16" id="KW-1185">Reference proteome</keyword>
<dbReference type="InterPro" id="IPR008927">
    <property type="entry name" value="6-PGluconate_DH-like_C_sf"/>
</dbReference>
<dbReference type="GO" id="GO:0016853">
    <property type="term" value="F:isomerase activity"/>
    <property type="evidence" value="ECO:0007669"/>
    <property type="project" value="UniProtKB-KW"/>
</dbReference>
<evidence type="ECO:0000256" key="1">
    <source>
        <dbReference type="ARBA" id="ARBA00004275"/>
    </source>
</evidence>
<dbReference type="InterPro" id="IPR029045">
    <property type="entry name" value="ClpP/crotonase-like_dom_sf"/>
</dbReference>
<dbReference type="EC" id="1.1.1.35" evidence="15"/>
<dbReference type="Pfam" id="PF00378">
    <property type="entry name" value="ECH_1"/>
    <property type="match status" value="1"/>
</dbReference>
<evidence type="ECO:0000256" key="10">
    <source>
        <dbReference type="ARBA" id="ARBA00023239"/>
    </source>
</evidence>
<comment type="caution">
    <text evidence="15">The sequence shown here is derived from an EMBL/GenBank/DDBJ whole genome shotgun (WGS) entry which is preliminary data.</text>
</comment>
<keyword evidence="5 15" id="KW-0560">Oxidoreductase</keyword>
<evidence type="ECO:0000313" key="15">
    <source>
        <dbReference type="EMBL" id="MBB4065920.1"/>
    </source>
</evidence>
<evidence type="ECO:0000256" key="9">
    <source>
        <dbReference type="ARBA" id="ARBA00023235"/>
    </source>
</evidence>
<evidence type="ECO:0000256" key="5">
    <source>
        <dbReference type="ARBA" id="ARBA00023002"/>
    </source>
</evidence>
<dbReference type="UniPathway" id="UPA00659"/>
<dbReference type="Pfam" id="PF00725">
    <property type="entry name" value="3HCDH"/>
    <property type="match status" value="1"/>
</dbReference>
<keyword evidence="4" id="KW-0442">Lipid degradation</keyword>
<gene>
    <name evidence="15" type="ORF">GGR23_003128</name>
</gene>
<keyword evidence="7" id="KW-0443">Lipid metabolism</keyword>
<keyword evidence="11" id="KW-0511">Multifunctional enzyme</keyword>
<sequence>MTAITFSPDVSGTITDGVLVVTLDNPPVNAASQTVRAGIMAALAHLNGNSTLKAMVMTGAGKSFVGGADIREFGKPPVDPILPDVVSAIEASAKPVVAALNGVALGGGLEIALACHQRIAAASAKLGLPEVKLGLVPGAGGTQRLPRLTGVAPAIEMIGSGRAVSAKEALTLGILDRVATGDLLAEAIDMSHAAGKSMRRTGMLSVPPSSDADIEAAAKKVLGKARGQTAPGQAIRLVKLAGEATLDTGLAEERRTFLELKDSEQARALRHVFFAERASAKVDGLDGVQPRKLETIGIVGMGLMGSGIAVSALDAGFRVIAVEQSAEAAEKGRTRIEDMLRKNLASGRIDQAGFDARVSRLKTAGDKTALQPADLVIEAVFDDYDVKATLFGALDGIVRDDAILATNTSYLDPDRLAAETKNPARVVGLHFFSPANIMRLMEVVKGAKTAPDVLATGLQLAKRLGKLPIVCGVTEGFIGNRIFSAYRKEAEFLLEDGASPAEIDSAMEKFGMAMGPFAVFDLAGLEIAWARRKRQAATRDPAERYSVIADRLCEAGRFGQKAGRGWYAYVDGKRQEDPAVTDMIAAARREKGIVPKDFTSGEITRRLVSAMADEGRKLLAEGIAARASDIDLVLINGYGFPAHRGGPMFMAGIE</sequence>
<comment type="pathway">
    <text evidence="2">Lipid metabolism; fatty acid beta-oxidation.</text>
</comment>
<dbReference type="Gene3D" id="3.90.226.10">
    <property type="entry name" value="2-enoyl-CoA Hydratase, Chain A, domain 1"/>
    <property type="match status" value="1"/>
</dbReference>
<evidence type="ECO:0000256" key="3">
    <source>
        <dbReference type="ARBA" id="ARBA00022832"/>
    </source>
</evidence>
<dbReference type="Gene3D" id="3.40.50.720">
    <property type="entry name" value="NAD(P)-binding Rossmann-like Domain"/>
    <property type="match status" value="1"/>
</dbReference>
<keyword evidence="10" id="KW-0456">Lyase</keyword>
<dbReference type="GO" id="GO:0004300">
    <property type="term" value="F:enoyl-CoA hydratase activity"/>
    <property type="evidence" value="ECO:0007669"/>
    <property type="project" value="UniProtKB-ARBA"/>
</dbReference>
<evidence type="ECO:0000256" key="12">
    <source>
        <dbReference type="ARBA" id="ARBA00049556"/>
    </source>
</evidence>
<dbReference type="GO" id="GO:0003857">
    <property type="term" value="F:(3S)-3-hydroxyacyl-CoA dehydrogenase (NAD+) activity"/>
    <property type="evidence" value="ECO:0007669"/>
    <property type="project" value="UniProtKB-EC"/>
</dbReference>
<evidence type="ECO:0000256" key="6">
    <source>
        <dbReference type="ARBA" id="ARBA00023027"/>
    </source>
</evidence>
<keyword evidence="6" id="KW-0520">NAD</keyword>
<accession>A0A7W6NLY5</accession>
<dbReference type="Gene3D" id="1.10.1040.50">
    <property type="match status" value="1"/>
</dbReference>
<dbReference type="Proteomes" id="UP000528286">
    <property type="component" value="Unassembled WGS sequence"/>
</dbReference>
<proteinExistence type="predicted"/>
<comment type="catalytic activity">
    <reaction evidence="12">
        <text>a (3S)-3-hydroxyacyl-CoA + NAD(+) = a 3-oxoacyl-CoA + NADH + H(+)</text>
        <dbReference type="Rhea" id="RHEA:22432"/>
        <dbReference type="ChEBI" id="CHEBI:15378"/>
        <dbReference type="ChEBI" id="CHEBI:57318"/>
        <dbReference type="ChEBI" id="CHEBI:57540"/>
        <dbReference type="ChEBI" id="CHEBI:57945"/>
        <dbReference type="ChEBI" id="CHEBI:90726"/>
        <dbReference type="EC" id="1.1.1.35"/>
    </reaction>
</comment>
<dbReference type="SUPFAM" id="SSF48179">
    <property type="entry name" value="6-phosphogluconate dehydrogenase C-terminal domain-like"/>
    <property type="match status" value="2"/>
</dbReference>
<keyword evidence="9" id="KW-0413">Isomerase</keyword>
<evidence type="ECO:0000313" key="16">
    <source>
        <dbReference type="Proteomes" id="UP000528286"/>
    </source>
</evidence>
<dbReference type="InterPro" id="IPR006176">
    <property type="entry name" value="3-OHacyl-CoA_DH_NAD-bd"/>
</dbReference>
<comment type="subcellular location">
    <subcellularLocation>
        <location evidence="1">Peroxisome</location>
    </subcellularLocation>
</comment>
<evidence type="ECO:0000256" key="11">
    <source>
        <dbReference type="ARBA" id="ARBA00023268"/>
    </source>
</evidence>
<evidence type="ECO:0000256" key="7">
    <source>
        <dbReference type="ARBA" id="ARBA00023098"/>
    </source>
</evidence>
<dbReference type="CDD" id="cd06558">
    <property type="entry name" value="crotonase-like"/>
    <property type="match status" value="1"/>
</dbReference>
<protein>
    <submittedName>
        <fullName evidence="15">3-hydroxyacyl-CoA dehydrogenase</fullName>
        <ecNumber evidence="15">1.1.1.35</ecNumber>
    </submittedName>
</protein>
<evidence type="ECO:0000259" key="14">
    <source>
        <dbReference type="Pfam" id="PF02737"/>
    </source>
</evidence>
<keyword evidence="8" id="KW-0576">Peroxisome</keyword>
<dbReference type="GO" id="GO:0006635">
    <property type="term" value="P:fatty acid beta-oxidation"/>
    <property type="evidence" value="ECO:0007669"/>
    <property type="project" value="UniProtKB-UniPathway"/>
</dbReference>
<dbReference type="GO" id="GO:0070403">
    <property type="term" value="F:NAD+ binding"/>
    <property type="evidence" value="ECO:0007669"/>
    <property type="project" value="InterPro"/>
</dbReference>
<evidence type="ECO:0000256" key="2">
    <source>
        <dbReference type="ARBA" id="ARBA00005005"/>
    </source>
</evidence>
<dbReference type="SUPFAM" id="SSF52096">
    <property type="entry name" value="ClpP/crotonase"/>
    <property type="match status" value="1"/>
</dbReference>
<name>A0A7W6NLY5_9HYPH</name>
<dbReference type="RefSeq" id="WP_183367203.1">
    <property type="nucleotide sequence ID" value="NZ_JACIEZ010000006.1"/>
</dbReference>
<evidence type="ECO:0000259" key="13">
    <source>
        <dbReference type="Pfam" id="PF00725"/>
    </source>
</evidence>
<dbReference type="SUPFAM" id="SSF51735">
    <property type="entry name" value="NAD(P)-binding Rossmann-fold domains"/>
    <property type="match status" value="1"/>
</dbReference>
<dbReference type="FunFam" id="1.10.1040.50:FF:000006">
    <property type="entry name" value="Peroxisomal bifunctional enzyme"/>
    <property type="match status" value="1"/>
</dbReference>
<evidence type="ECO:0000256" key="8">
    <source>
        <dbReference type="ARBA" id="ARBA00023140"/>
    </source>
</evidence>
<dbReference type="PANTHER" id="PTHR23309">
    <property type="entry name" value="3-HYDROXYACYL-COA DEHYROGENASE"/>
    <property type="match status" value="1"/>
</dbReference>
<feature type="domain" description="3-hydroxyacyl-CoA dehydrogenase C-terminal" evidence="13">
    <location>
        <begin position="476"/>
        <end position="569"/>
    </location>
</feature>
<dbReference type="InterPro" id="IPR006108">
    <property type="entry name" value="3HC_DH_C"/>
</dbReference>
<dbReference type="InterPro" id="IPR001753">
    <property type="entry name" value="Enoyl-CoA_hydra/iso"/>
</dbReference>
<dbReference type="AlphaFoldDB" id="A0A7W6NLY5"/>
<dbReference type="FunFam" id="3.40.50.720:FF:000009">
    <property type="entry name" value="Fatty oxidation complex, alpha subunit"/>
    <property type="match status" value="1"/>
</dbReference>
<dbReference type="Pfam" id="PF02737">
    <property type="entry name" value="3HCDH_N"/>
    <property type="match status" value="1"/>
</dbReference>
<organism evidence="15 16">
    <name type="scientific">Gellertiella hungarica</name>
    <dbReference type="NCBI Taxonomy" id="1572859"/>
    <lineage>
        <taxon>Bacteria</taxon>
        <taxon>Pseudomonadati</taxon>
        <taxon>Pseudomonadota</taxon>
        <taxon>Alphaproteobacteria</taxon>
        <taxon>Hyphomicrobiales</taxon>
        <taxon>Rhizobiaceae</taxon>
        <taxon>Gellertiella</taxon>
    </lineage>
</organism>
<keyword evidence="3" id="KW-0276">Fatty acid metabolism</keyword>
<reference evidence="15 16" key="1">
    <citation type="submission" date="2020-08" db="EMBL/GenBank/DDBJ databases">
        <title>Genomic Encyclopedia of Type Strains, Phase IV (KMG-IV): sequencing the most valuable type-strain genomes for metagenomic binning, comparative biology and taxonomic classification.</title>
        <authorList>
            <person name="Goeker M."/>
        </authorList>
    </citation>
    <scope>NUCLEOTIDE SEQUENCE [LARGE SCALE GENOMIC DNA]</scope>
    <source>
        <strain evidence="15 16">DSM 29853</strain>
    </source>
</reference>
<evidence type="ECO:0000256" key="4">
    <source>
        <dbReference type="ARBA" id="ARBA00022963"/>
    </source>
</evidence>
<dbReference type="EMBL" id="JACIEZ010000006">
    <property type="protein sequence ID" value="MBB4065920.1"/>
    <property type="molecule type" value="Genomic_DNA"/>
</dbReference>
<feature type="domain" description="3-hydroxyacyl-CoA dehydrogenase NAD binding" evidence="14">
    <location>
        <begin position="295"/>
        <end position="471"/>
    </location>
</feature>